<feature type="non-terminal residue" evidence="1">
    <location>
        <position position="1"/>
    </location>
</feature>
<name>A0A4Y9XNS5_9APHY</name>
<gene>
    <name evidence="1" type="ORF">EVJ58_g10279</name>
</gene>
<comment type="caution">
    <text evidence="1">The sequence shown here is derived from an EMBL/GenBank/DDBJ whole genome shotgun (WGS) entry which is preliminary data.</text>
</comment>
<proteinExistence type="predicted"/>
<dbReference type="EMBL" id="SEKV01001068">
    <property type="protein sequence ID" value="TFY51964.1"/>
    <property type="molecule type" value="Genomic_DNA"/>
</dbReference>
<accession>A0A4Y9XNS5</accession>
<organism evidence="1 2">
    <name type="scientific">Rhodofomes roseus</name>
    <dbReference type="NCBI Taxonomy" id="34475"/>
    <lineage>
        <taxon>Eukaryota</taxon>
        <taxon>Fungi</taxon>
        <taxon>Dikarya</taxon>
        <taxon>Basidiomycota</taxon>
        <taxon>Agaricomycotina</taxon>
        <taxon>Agaricomycetes</taxon>
        <taxon>Polyporales</taxon>
        <taxon>Rhodofomes</taxon>
    </lineage>
</organism>
<dbReference type="STRING" id="34475.A0A4Y9XNS5"/>
<dbReference type="Proteomes" id="UP000298390">
    <property type="component" value="Unassembled WGS sequence"/>
</dbReference>
<reference evidence="1 2" key="1">
    <citation type="submission" date="2019-01" db="EMBL/GenBank/DDBJ databases">
        <title>Genome sequencing of the rare red list fungi Fomitopsis rosea.</title>
        <authorList>
            <person name="Buettner E."/>
            <person name="Kellner H."/>
        </authorList>
    </citation>
    <scope>NUCLEOTIDE SEQUENCE [LARGE SCALE GENOMIC DNA]</scope>
    <source>
        <strain evidence="1 2">DSM 105464</strain>
    </source>
</reference>
<evidence type="ECO:0000313" key="1">
    <source>
        <dbReference type="EMBL" id="TFY51964.1"/>
    </source>
</evidence>
<evidence type="ECO:0000313" key="2">
    <source>
        <dbReference type="Proteomes" id="UP000298390"/>
    </source>
</evidence>
<protein>
    <submittedName>
        <fullName evidence="1">Uncharacterized protein</fullName>
    </submittedName>
</protein>
<sequence>AKASVGPDEFISFCARLSKSPAIFLLARSHEKGYRTQFAATLARESQASGLDFGPNPFPEFVKRCKMHASNNRFPERLRSALAARSKKAQLRRRAHKSFVSKVGLSRTPNPERIKQLEETTPTIYLGKLKSAYPELFHWICENEEIMDGNEYFVKYERQADRRLSRRDMLLENPAKLAHVVRADENAIIRDSDTGKIVAFVLRDFCGDAEVLEGLNGTIAESVSMRVNIRKEDTGKLVLTGYSAGSRSHPTFDWMRNLQSKKTSAEAAASNDMAISSAFALFWNLMRARLPDELLESCDAYLAENGFCRMDGNRTMGAGSDGRGSYFVQKGGQVIEFQNEELAPPAGVMGVNYASRSIHWEHHPYPYGYSWTTGRNTDGGGNFYIASHGVKIEQAPDTFIAWMPRLPHGTSMLNCDPKQTGPPHAQLGLSIVGSMRLASTWQRYCEGQLTVGAAVREYAQDMEHGIYLHQTLSSELARDRAALLSDAPRVQNTSGTAQMTWIVL</sequence>
<dbReference type="AlphaFoldDB" id="A0A4Y9XNS5"/>